<evidence type="ECO:0000313" key="11">
    <source>
        <dbReference type="Proteomes" id="UP000621454"/>
    </source>
</evidence>
<keyword evidence="7" id="KW-0408">Iron</keyword>
<evidence type="ECO:0000256" key="1">
    <source>
        <dbReference type="ARBA" id="ARBA00001954"/>
    </source>
</evidence>
<keyword evidence="4" id="KW-0479">Metal-binding</keyword>
<dbReference type="SUPFAM" id="SSF47240">
    <property type="entry name" value="Ferritin-like"/>
    <property type="match status" value="1"/>
</dbReference>
<evidence type="ECO:0000313" key="10">
    <source>
        <dbReference type="EMBL" id="GGB17765.1"/>
    </source>
</evidence>
<protein>
    <submittedName>
        <fullName evidence="10">Acyl-[acyl-carrier protein] desaturase</fullName>
    </submittedName>
</protein>
<proteinExistence type="inferred from homology"/>
<dbReference type="AlphaFoldDB" id="A0A916WPL2"/>
<evidence type="ECO:0000256" key="4">
    <source>
        <dbReference type="ARBA" id="ARBA00022723"/>
    </source>
</evidence>
<comment type="caution">
    <text evidence="10">The sequence shown here is derived from an EMBL/GenBank/DDBJ whole genome shotgun (WGS) entry which is preliminary data.</text>
</comment>
<keyword evidence="9" id="KW-0275">Fatty acid biosynthesis</keyword>
<name>A0A916WPL2_9ACTN</name>
<reference evidence="10" key="1">
    <citation type="journal article" date="2014" name="Int. J. Syst. Evol. Microbiol.">
        <title>Complete genome sequence of Corynebacterium casei LMG S-19264T (=DSM 44701T), isolated from a smear-ripened cheese.</title>
        <authorList>
            <consortium name="US DOE Joint Genome Institute (JGI-PGF)"/>
            <person name="Walter F."/>
            <person name="Albersmeier A."/>
            <person name="Kalinowski J."/>
            <person name="Ruckert C."/>
        </authorList>
    </citation>
    <scope>NUCLEOTIDE SEQUENCE</scope>
    <source>
        <strain evidence="10">CGMCC 1.12827</strain>
    </source>
</reference>
<keyword evidence="8" id="KW-0443">Lipid metabolism</keyword>
<dbReference type="InterPro" id="IPR005067">
    <property type="entry name" value="Fatty_acid_desaturase-2"/>
</dbReference>
<keyword evidence="6" id="KW-0560">Oxidoreductase</keyword>
<evidence type="ECO:0000256" key="6">
    <source>
        <dbReference type="ARBA" id="ARBA00023002"/>
    </source>
</evidence>
<dbReference type="EMBL" id="BMGC01000001">
    <property type="protein sequence ID" value="GGB17765.1"/>
    <property type="molecule type" value="Genomic_DNA"/>
</dbReference>
<keyword evidence="5" id="KW-0276">Fatty acid metabolism</keyword>
<organism evidence="10 11">
    <name type="scientific">Gordonia jinhuaensis</name>
    <dbReference type="NCBI Taxonomy" id="1517702"/>
    <lineage>
        <taxon>Bacteria</taxon>
        <taxon>Bacillati</taxon>
        <taxon>Actinomycetota</taxon>
        <taxon>Actinomycetes</taxon>
        <taxon>Mycobacteriales</taxon>
        <taxon>Gordoniaceae</taxon>
        <taxon>Gordonia</taxon>
    </lineage>
</organism>
<keyword evidence="3" id="KW-0444">Lipid biosynthesis</keyword>
<evidence type="ECO:0000256" key="3">
    <source>
        <dbReference type="ARBA" id="ARBA00022516"/>
    </source>
</evidence>
<dbReference type="GO" id="GO:0006633">
    <property type="term" value="P:fatty acid biosynthetic process"/>
    <property type="evidence" value="ECO:0007669"/>
    <property type="project" value="UniProtKB-KW"/>
</dbReference>
<dbReference type="GO" id="GO:0046872">
    <property type="term" value="F:metal ion binding"/>
    <property type="evidence" value="ECO:0007669"/>
    <property type="project" value="UniProtKB-KW"/>
</dbReference>
<dbReference type="Pfam" id="PF03405">
    <property type="entry name" value="FA_desaturase_2"/>
    <property type="match status" value="1"/>
</dbReference>
<evidence type="ECO:0000256" key="7">
    <source>
        <dbReference type="ARBA" id="ARBA00023004"/>
    </source>
</evidence>
<gene>
    <name evidence="10" type="ORF">GCM10011489_02320</name>
</gene>
<keyword evidence="11" id="KW-1185">Reference proteome</keyword>
<dbReference type="Gene3D" id="1.10.620.20">
    <property type="entry name" value="Ribonucleotide Reductase, subunit A"/>
    <property type="match status" value="1"/>
</dbReference>
<reference evidence="10" key="2">
    <citation type="submission" date="2020-09" db="EMBL/GenBank/DDBJ databases">
        <authorList>
            <person name="Sun Q."/>
            <person name="Zhou Y."/>
        </authorList>
    </citation>
    <scope>NUCLEOTIDE SEQUENCE</scope>
    <source>
        <strain evidence="10">CGMCC 1.12827</strain>
    </source>
</reference>
<sequence>MKMVRFTARMEFSKLVRVSSITDDDLIIALEKALPELADEHDAAATPWNPHDWIPWDAGKNFAFLDGEDFTAEEGTDNAELRAAFLALLLTKDNLPSYHRIIALYFPNFSDWRRLTGTWTAEDDRHAIALRDFLVVRRLIDPVDAENRRLIHVTAGYRQESDLRNKLGPLDVLALLALHELQCVKFIDRLLTIVDDTELATVLRKIRGDDALQAANFLAFLNVGLTADPEKAVFAIERALSDAQPIGYDVADFDDERALLADYSSAQVTRAIAADFVSALSLEGVGGLSESGEHARQQILGAAA</sequence>
<accession>A0A916WPL2</accession>
<comment type="similarity">
    <text evidence="2">Belongs to the fatty acid desaturase type 2 family.</text>
</comment>
<evidence type="ECO:0000256" key="2">
    <source>
        <dbReference type="ARBA" id="ARBA00008749"/>
    </source>
</evidence>
<evidence type="ECO:0000256" key="5">
    <source>
        <dbReference type="ARBA" id="ARBA00022832"/>
    </source>
</evidence>
<dbReference type="InterPro" id="IPR009078">
    <property type="entry name" value="Ferritin-like_SF"/>
</dbReference>
<evidence type="ECO:0000256" key="8">
    <source>
        <dbReference type="ARBA" id="ARBA00023098"/>
    </source>
</evidence>
<evidence type="ECO:0000256" key="9">
    <source>
        <dbReference type="ARBA" id="ARBA00023160"/>
    </source>
</evidence>
<comment type="cofactor">
    <cofactor evidence="1">
        <name>Fe(2+)</name>
        <dbReference type="ChEBI" id="CHEBI:29033"/>
    </cofactor>
</comment>
<dbReference type="InterPro" id="IPR012348">
    <property type="entry name" value="RNR-like"/>
</dbReference>
<dbReference type="GO" id="GO:0045300">
    <property type="term" value="F:stearoyl-[ACP] desaturase activity"/>
    <property type="evidence" value="ECO:0007669"/>
    <property type="project" value="InterPro"/>
</dbReference>
<dbReference type="Proteomes" id="UP000621454">
    <property type="component" value="Unassembled WGS sequence"/>
</dbReference>